<feature type="transmembrane region" description="Helical" evidence="7">
    <location>
        <begin position="220"/>
        <end position="244"/>
    </location>
</feature>
<feature type="transmembrane region" description="Helical" evidence="7">
    <location>
        <begin position="144"/>
        <end position="169"/>
    </location>
</feature>
<feature type="transmembrane region" description="Helical" evidence="7">
    <location>
        <begin position="100"/>
        <end position="123"/>
    </location>
</feature>
<feature type="transmembrane region" description="Helical" evidence="7">
    <location>
        <begin position="256"/>
        <end position="277"/>
    </location>
</feature>
<evidence type="ECO:0000256" key="1">
    <source>
        <dbReference type="ARBA" id="ARBA00004651"/>
    </source>
</evidence>
<accession>A0A329R156</accession>
<dbReference type="NCBIfam" id="TIGR00765">
    <property type="entry name" value="yihY_not_rbn"/>
    <property type="match status" value="1"/>
</dbReference>
<feature type="transmembrane region" description="Helical" evidence="7">
    <location>
        <begin position="39"/>
        <end position="61"/>
    </location>
</feature>
<organism evidence="8 9">
    <name type="scientific">Phytoactinopolyspora halophila</name>
    <dbReference type="NCBI Taxonomy" id="1981511"/>
    <lineage>
        <taxon>Bacteria</taxon>
        <taxon>Bacillati</taxon>
        <taxon>Actinomycetota</taxon>
        <taxon>Actinomycetes</taxon>
        <taxon>Jiangellales</taxon>
        <taxon>Jiangellaceae</taxon>
        <taxon>Phytoactinopolyspora</taxon>
    </lineage>
</organism>
<dbReference type="Proteomes" id="UP000250462">
    <property type="component" value="Unassembled WGS sequence"/>
</dbReference>
<keyword evidence="3 7" id="KW-0812">Transmembrane</keyword>
<name>A0A329R156_9ACTN</name>
<comment type="caution">
    <text evidence="8">The sequence shown here is derived from an EMBL/GenBank/DDBJ whole genome shotgun (WGS) entry which is preliminary data.</text>
</comment>
<comment type="subcellular location">
    <subcellularLocation>
        <location evidence="1">Cell membrane</location>
        <topology evidence="1">Multi-pass membrane protein</topology>
    </subcellularLocation>
</comment>
<keyword evidence="2" id="KW-1003">Cell membrane</keyword>
<dbReference type="GO" id="GO:0005886">
    <property type="term" value="C:plasma membrane"/>
    <property type="evidence" value="ECO:0007669"/>
    <property type="project" value="UniProtKB-SubCell"/>
</dbReference>
<evidence type="ECO:0000313" key="8">
    <source>
        <dbReference type="EMBL" id="RAW18113.1"/>
    </source>
</evidence>
<evidence type="ECO:0000256" key="5">
    <source>
        <dbReference type="ARBA" id="ARBA00023136"/>
    </source>
</evidence>
<reference evidence="8 9" key="1">
    <citation type="submission" date="2018-06" db="EMBL/GenBank/DDBJ databases">
        <title>Phytoactinopolyspora halophila sp. nov., a novel halophilic actinomycete isolated from a saline soil in China.</title>
        <authorList>
            <person name="Tang S.-K."/>
        </authorList>
    </citation>
    <scope>NUCLEOTIDE SEQUENCE [LARGE SCALE GENOMIC DNA]</scope>
    <source>
        <strain evidence="8 9">YIM 96934</strain>
    </source>
</reference>
<evidence type="ECO:0000313" key="9">
    <source>
        <dbReference type="Proteomes" id="UP000250462"/>
    </source>
</evidence>
<feature type="region of interest" description="Disordered" evidence="6">
    <location>
        <begin position="294"/>
        <end position="328"/>
    </location>
</feature>
<dbReference type="PIRSF" id="PIRSF035875">
    <property type="entry name" value="RNase_BN"/>
    <property type="match status" value="1"/>
</dbReference>
<keyword evidence="9" id="KW-1185">Reference proteome</keyword>
<proteinExistence type="predicted"/>
<evidence type="ECO:0000256" key="7">
    <source>
        <dbReference type="SAM" id="Phobius"/>
    </source>
</evidence>
<feature type="compositionally biased region" description="Basic and acidic residues" evidence="6">
    <location>
        <begin position="304"/>
        <end position="328"/>
    </location>
</feature>
<evidence type="ECO:0000256" key="3">
    <source>
        <dbReference type="ARBA" id="ARBA00022692"/>
    </source>
</evidence>
<dbReference type="PANTHER" id="PTHR30213:SF0">
    <property type="entry name" value="UPF0761 MEMBRANE PROTEIN YIHY"/>
    <property type="match status" value="1"/>
</dbReference>
<dbReference type="Pfam" id="PF03631">
    <property type="entry name" value="Virul_fac_BrkB"/>
    <property type="match status" value="1"/>
</dbReference>
<gene>
    <name evidence="8" type="ORF">DPM12_04620</name>
</gene>
<protein>
    <submittedName>
        <fullName evidence="8">Ribonuclease BN</fullName>
    </submittedName>
</protein>
<dbReference type="InterPro" id="IPR017039">
    <property type="entry name" value="Virul_fac_BrkB"/>
</dbReference>
<dbReference type="AlphaFoldDB" id="A0A329R156"/>
<evidence type="ECO:0000256" key="2">
    <source>
        <dbReference type="ARBA" id="ARBA00022475"/>
    </source>
</evidence>
<sequence length="328" mass="35979">MMAENAGDPPQSDVPARYFVRRAVREFSADQCTDLAAGLTYYAMLAFFPAVIALVSLPALIGQQDETRDALFELVDQFMPPELAQDMYGPIERLTQVPGAGLGLVLGLVGALWAASGYIGAFGRAMNRIYGIAEGRPFWKLRPVMVLITIVAVLLVVVTAVLMTVTGPLARAVGDAIGLGETTTLVWDIAKWPVLVVLVLMVIALLYHATPNVRQPRLRWISWGALVAFVVWAVASAGFGFYVANFANYDRTYGSLAGVIIFLLWLWITNVALLFGAELDVELERRRELMAGMEAEQSIQLPPRDTRTSEKAAAKESDDVERARKMRS</sequence>
<dbReference type="PANTHER" id="PTHR30213">
    <property type="entry name" value="INNER MEMBRANE PROTEIN YHJD"/>
    <property type="match status" value="1"/>
</dbReference>
<keyword evidence="5 7" id="KW-0472">Membrane</keyword>
<evidence type="ECO:0000256" key="6">
    <source>
        <dbReference type="SAM" id="MobiDB-lite"/>
    </source>
</evidence>
<feature type="transmembrane region" description="Helical" evidence="7">
    <location>
        <begin position="189"/>
        <end position="208"/>
    </location>
</feature>
<keyword evidence="4 7" id="KW-1133">Transmembrane helix</keyword>
<evidence type="ECO:0000256" key="4">
    <source>
        <dbReference type="ARBA" id="ARBA00022989"/>
    </source>
</evidence>
<dbReference type="EMBL" id="QMIG01000002">
    <property type="protein sequence ID" value="RAW18113.1"/>
    <property type="molecule type" value="Genomic_DNA"/>
</dbReference>